<evidence type="ECO:0000313" key="2">
    <source>
        <dbReference type="Proteomes" id="UP000183104"/>
    </source>
</evidence>
<dbReference type="PANTHER" id="PTHR37946">
    <property type="entry name" value="SLL1969 PROTEIN"/>
    <property type="match status" value="1"/>
</dbReference>
<evidence type="ECO:0000313" key="1">
    <source>
        <dbReference type="EMBL" id="SCY38694.1"/>
    </source>
</evidence>
<dbReference type="OrthoDB" id="556502at2"/>
<accession>A0A1G5FHW9</accession>
<dbReference type="SUPFAM" id="SSF53474">
    <property type="entry name" value="alpha/beta-Hydrolases"/>
    <property type="match status" value="1"/>
</dbReference>
<dbReference type="PANTHER" id="PTHR37946:SF1">
    <property type="entry name" value="SLL1969 PROTEIN"/>
    <property type="match status" value="1"/>
</dbReference>
<dbReference type="Proteomes" id="UP000183104">
    <property type="component" value="Unassembled WGS sequence"/>
</dbReference>
<name>A0A1G5FHW9_9GAMM</name>
<gene>
    <name evidence="1" type="ORF">SAMN05661077_1966</name>
</gene>
<dbReference type="STRING" id="381306.AN478_04060"/>
<dbReference type="RefSeq" id="WP_143004131.1">
    <property type="nucleotide sequence ID" value="NZ_FMUN01000005.1"/>
</dbReference>
<dbReference type="Gene3D" id="3.40.50.1820">
    <property type="entry name" value="alpha/beta hydrolase"/>
    <property type="match status" value="1"/>
</dbReference>
<reference evidence="2" key="1">
    <citation type="submission" date="2016-10" db="EMBL/GenBank/DDBJ databases">
        <authorList>
            <person name="Varghese N."/>
        </authorList>
    </citation>
    <scope>NUCLEOTIDE SEQUENCE [LARGE SCALE GENOMIC DNA]</scope>
    <source>
        <strain evidence="2">HL 19</strain>
    </source>
</reference>
<proteinExistence type="predicted"/>
<dbReference type="InterPro" id="IPR029058">
    <property type="entry name" value="AB_hydrolase_fold"/>
</dbReference>
<protein>
    <recommendedName>
        <fullName evidence="3">Alpha/beta hydrolase family protein</fullName>
    </recommendedName>
</protein>
<dbReference type="AlphaFoldDB" id="A0A1G5FHW9"/>
<sequence length="222" mass="23902">MAAGASARPVILVHGLWMAAPVMIPLARRLRRAGFPTHRFGYPTRHATVADHAERLDAWLAARFTPGEPLGFVGHSLGGVVLRALAERRPEWFAEGRTVMLGTPNQGSAGAAFIAQWGPGRWWLGVAGRELRAGADLSWPVPPGEVAVLAGARSRWWTRWLLEEPNDGLVTVAEACLPGAELRTLPAGHTGMIFNRRVAEATAHFLAEGRLDGHGEPPPALC</sequence>
<dbReference type="EMBL" id="FMUN01000005">
    <property type="protein sequence ID" value="SCY38694.1"/>
    <property type="molecule type" value="Genomic_DNA"/>
</dbReference>
<evidence type="ECO:0008006" key="3">
    <source>
        <dbReference type="Google" id="ProtNLM"/>
    </source>
</evidence>
<keyword evidence="2" id="KW-1185">Reference proteome</keyword>
<organism evidence="1 2">
    <name type="scientific">Thiohalorhabdus denitrificans</name>
    <dbReference type="NCBI Taxonomy" id="381306"/>
    <lineage>
        <taxon>Bacteria</taxon>
        <taxon>Pseudomonadati</taxon>
        <taxon>Pseudomonadota</taxon>
        <taxon>Gammaproteobacteria</taxon>
        <taxon>Thiohalorhabdales</taxon>
        <taxon>Thiohalorhabdaceae</taxon>
        <taxon>Thiohalorhabdus</taxon>
    </lineage>
</organism>